<proteinExistence type="predicted"/>
<dbReference type="PANTHER" id="PTHR30388:SF6">
    <property type="entry name" value="XANTHINE DEHYDROGENASE SUBUNIT A-RELATED"/>
    <property type="match status" value="1"/>
</dbReference>
<protein>
    <submittedName>
        <fullName evidence="2">XdhC family protein</fullName>
    </submittedName>
</protein>
<dbReference type="Proteomes" id="UP001385499">
    <property type="component" value="Unassembled WGS sequence"/>
</dbReference>
<gene>
    <name evidence="2" type="ORF">V6575_07065</name>
</gene>
<dbReference type="RefSeq" id="WP_340273512.1">
    <property type="nucleotide sequence ID" value="NZ_JBAKIA010000004.1"/>
</dbReference>
<sequence length="64" mass="6771">MATALREKLKGFGISVEELAWVKAQAGLDLGAITPDEIALSILAEILCIRSKGQRGLSEEANCA</sequence>
<evidence type="ECO:0000259" key="1">
    <source>
        <dbReference type="Pfam" id="PF13478"/>
    </source>
</evidence>
<reference evidence="2 3" key="1">
    <citation type="submission" date="2024-02" db="EMBL/GenBank/DDBJ databases">
        <title>Roseibium algae sp. nov., isolated from marine alga (Grateloupia sp.), showing potential in myo-inositol conversion.</title>
        <authorList>
            <person name="Wang Y."/>
        </authorList>
    </citation>
    <scope>NUCLEOTIDE SEQUENCE [LARGE SCALE GENOMIC DNA]</scope>
    <source>
        <strain evidence="2 3">H3510</strain>
    </source>
</reference>
<evidence type="ECO:0000313" key="2">
    <source>
        <dbReference type="EMBL" id="MEJ8473841.1"/>
    </source>
</evidence>
<accession>A0ABU8TI53</accession>
<feature type="domain" description="XdhC Rossmann" evidence="1">
    <location>
        <begin position="4"/>
        <end position="46"/>
    </location>
</feature>
<dbReference type="EMBL" id="JBAKIA010000004">
    <property type="protein sequence ID" value="MEJ8473841.1"/>
    <property type="molecule type" value="Genomic_DNA"/>
</dbReference>
<organism evidence="2 3">
    <name type="scientific">Roseibium algae</name>
    <dbReference type="NCBI Taxonomy" id="3123038"/>
    <lineage>
        <taxon>Bacteria</taxon>
        <taxon>Pseudomonadati</taxon>
        <taxon>Pseudomonadota</taxon>
        <taxon>Alphaproteobacteria</taxon>
        <taxon>Hyphomicrobiales</taxon>
        <taxon>Stappiaceae</taxon>
        <taxon>Roseibium</taxon>
    </lineage>
</organism>
<comment type="caution">
    <text evidence="2">The sequence shown here is derived from an EMBL/GenBank/DDBJ whole genome shotgun (WGS) entry which is preliminary data.</text>
</comment>
<dbReference type="PANTHER" id="PTHR30388">
    <property type="entry name" value="ALDEHYDE OXIDOREDUCTASE MOLYBDENUM COFACTOR ASSEMBLY PROTEIN"/>
    <property type="match status" value="1"/>
</dbReference>
<keyword evidence="3" id="KW-1185">Reference proteome</keyword>
<evidence type="ECO:0000313" key="3">
    <source>
        <dbReference type="Proteomes" id="UP001385499"/>
    </source>
</evidence>
<name>A0ABU8TI53_9HYPH</name>
<dbReference type="InterPro" id="IPR027051">
    <property type="entry name" value="XdhC_Rossmann_dom"/>
</dbReference>
<dbReference type="Pfam" id="PF13478">
    <property type="entry name" value="XdhC_C"/>
    <property type="match status" value="1"/>
</dbReference>
<dbReference type="Gene3D" id="3.40.50.720">
    <property type="entry name" value="NAD(P)-binding Rossmann-like Domain"/>
    <property type="match status" value="1"/>
</dbReference>
<dbReference type="InterPro" id="IPR052698">
    <property type="entry name" value="MoCofactor_Util/Proc"/>
</dbReference>